<proteinExistence type="predicted"/>
<dbReference type="Gene3D" id="3.40.50.1400">
    <property type="match status" value="1"/>
</dbReference>
<evidence type="ECO:0000256" key="2">
    <source>
        <dbReference type="ARBA" id="ARBA00023239"/>
    </source>
</evidence>
<organism evidence="3 4">
    <name type="scientific">Roseateles amylovorans</name>
    <dbReference type="NCBI Taxonomy" id="2978473"/>
    <lineage>
        <taxon>Bacteria</taxon>
        <taxon>Pseudomonadati</taxon>
        <taxon>Pseudomonadota</taxon>
        <taxon>Betaproteobacteria</taxon>
        <taxon>Burkholderiales</taxon>
        <taxon>Sphaerotilaceae</taxon>
        <taxon>Roseateles</taxon>
    </lineage>
</organism>
<sequence length="141" mass="14978">MTTSLQDGLLLFAHGARDPAWARPFQSIAAELQAQRPDLPLALGYLELMAPDIATAAGALIARGCTRIQVVPMFLGSSGHVRRDVPPLIEALERDHPAVRFVLHDAIGEQPSVIRAMSAATLEVISGVDDRPATGPAAQQP</sequence>
<dbReference type="EMBL" id="CP104562">
    <property type="protein sequence ID" value="UXH76412.1"/>
    <property type="molecule type" value="Genomic_DNA"/>
</dbReference>
<dbReference type="PANTHER" id="PTHR33542:SF3">
    <property type="entry name" value="SIROHYDROCHLORIN FERROCHELATASE, CHLOROPLASTIC"/>
    <property type="match status" value="1"/>
</dbReference>
<keyword evidence="1" id="KW-0479">Metal-binding</keyword>
<dbReference type="Pfam" id="PF01903">
    <property type="entry name" value="CbiX"/>
    <property type="match status" value="1"/>
</dbReference>
<dbReference type="PANTHER" id="PTHR33542">
    <property type="entry name" value="SIROHYDROCHLORIN FERROCHELATASE, CHLOROPLASTIC"/>
    <property type="match status" value="1"/>
</dbReference>
<dbReference type="RefSeq" id="WP_261756143.1">
    <property type="nucleotide sequence ID" value="NZ_CP104562.2"/>
</dbReference>
<reference evidence="3" key="1">
    <citation type="submission" date="2022-10" db="EMBL/GenBank/DDBJ databases">
        <title>Characterization and whole genome sequencing of a new Roseateles species, isolated from fresh water.</title>
        <authorList>
            <person name="Guliayeva D.Y."/>
            <person name="Akhremchuk A.E."/>
            <person name="Sikolenko M.A."/>
            <person name="Valentovich L.N."/>
            <person name="Sidarenka A.V."/>
        </authorList>
    </citation>
    <scope>NUCLEOTIDE SEQUENCE</scope>
    <source>
        <strain evidence="3">BIM B-1768</strain>
    </source>
</reference>
<dbReference type="SUPFAM" id="SSF53800">
    <property type="entry name" value="Chelatase"/>
    <property type="match status" value="1"/>
</dbReference>
<name>A0ABY6AUR3_9BURK</name>
<dbReference type="Proteomes" id="UP001064933">
    <property type="component" value="Chromosome"/>
</dbReference>
<keyword evidence="2" id="KW-0456">Lyase</keyword>
<evidence type="ECO:0000256" key="1">
    <source>
        <dbReference type="ARBA" id="ARBA00022723"/>
    </source>
</evidence>
<keyword evidence="4" id="KW-1185">Reference proteome</keyword>
<dbReference type="CDD" id="cd03416">
    <property type="entry name" value="CbiX_SirB_N"/>
    <property type="match status" value="1"/>
</dbReference>
<evidence type="ECO:0000313" key="4">
    <source>
        <dbReference type="Proteomes" id="UP001064933"/>
    </source>
</evidence>
<dbReference type="InterPro" id="IPR050963">
    <property type="entry name" value="Sirohydro_Cobaltochel/CbiX"/>
</dbReference>
<gene>
    <name evidence="3" type="ORF">N4261_15240</name>
</gene>
<accession>A0ABY6AUR3</accession>
<dbReference type="InterPro" id="IPR002762">
    <property type="entry name" value="CbiX-like"/>
</dbReference>
<evidence type="ECO:0000313" key="3">
    <source>
        <dbReference type="EMBL" id="UXH76412.1"/>
    </source>
</evidence>
<protein>
    <submittedName>
        <fullName evidence="3">CbiX/SirB N-terminal domain-containing protein</fullName>
    </submittedName>
</protein>